<dbReference type="PANTHER" id="PTHR12197:SF292">
    <property type="entry name" value="SET DOMAIN-CONTAINING PROTEIN"/>
    <property type="match status" value="1"/>
</dbReference>
<dbReference type="Proteomes" id="UP000033188">
    <property type="component" value="Chromosome 1"/>
</dbReference>
<dbReference type="SMART" id="SM00317">
    <property type="entry name" value="SET"/>
    <property type="match status" value="1"/>
</dbReference>
<dbReference type="STRING" id="5866.A0A061D6J2"/>
<organism evidence="2 3">
    <name type="scientific">Babesia bigemina</name>
    <dbReference type="NCBI Taxonomy" id="5866"/>
    <lineage>
        <taxon>Eukaryota</taxon>
        <taxon>Sar</taxon>
        <taxon>Alveolata</taxon>
        <taxon>Apicomplexa</taxon>
        <taxon>Aconoidasida</taxon>
        <taxon>Piroplasmida</taxon>
        <taxon>Babesiidae</taxon>
        <taxon>Babesia</taxon>
    </lineage>
</organism>
<dbReference type="Gene3D" id="2.170.270.10">
    <property type="entry name" value="SET domain"/>
    <property type="match status" value="1"/>
</dbReference>
<dbReference type="KEGG" id="bbig:BBBOND_0108570"/>
<accession>A0A061D6J2</accession>
<dbReference type="AlphaFoldDB" id="A0A061D6J2"/>
<evidence type="ECO:0000313" key="3">
    <source>
        <dbReference type="Proteomes" id="UP000033188"/>
    </source>
</evidence>
<dbReference type="PROSITE" id="PS50280">
    <property type="entry name" value="SET"/>
    <property type="match status" value="1"/>
</dbReference>
<dbReference type="VEuPathDB" id="PiroplasmaDB:BBBOND_0108570"/>
<dbReference type="SUPFAM" id="SSF82199">
    <property type="entry name" value="SET domain"/>
    <property type="match status" value="1"/>
</dbReference>
<proteinExistence type="predicted"/>
<dbReference type="CDD" id="cd20071">
    <property type="entry name" value="SET_SMYD"/>
    <property type="match status" value="1"/>
</dbReference>
<feature type="domain" description="SET" evidence="1">
    <location>
        <begin position="61"/>
        <end position="254"/>
    </location>
</feature>
<keyword evidence="3" id="KW-1185">Reference proteome</keyword>
<dbReference type="Pfam" id="PF00856">
    <property type="entry name" value="SET"/>
    <property type="match status" value="1"/>
</dbReference>
<dbReference type="InterPro" id="IPR046341">
    <property type="entry name" value="SET_dom_sf"/>
</dbReference>
<dbReference type="OrthoDB" id="194358at2759"/>
<reference evidence="3" key="1">
    <citation type="journal article" date="2014" name="Nucleic Acids Res.">
        <title>The evolutionary dynamics of variant antigen genes in Babesia reveal a history of genomic innovation underlying host-parasite interaction.</title>
        <authorList>
            <person name="Jackson A.P."/>
            <person name="Otto T.D."/>
            <person name="Darby A."/>
            <person name="Ramaprasad A."/>
            <person name="Xia D."/>
            <person name="Echaide I.E."/>
            <person name="Farber M."/>
            <person name="Gahlot S."/>
            <person name="Gamble J."/>
            <person name="Gupta D."/>
            <person name="Gupta Y."/>
            <person name="Jackson L."/>
            <person name="Malandrin L."/>
            <person name="Malas T.B."/>
            <person name="Moussa E."/>
            <person name="Nair M."/>
            <person name="Reid A.J."/>
            <person name="Sanders M."/>
            <person name="Sharma J."/>
            <person name="Tracey A."/>
            <person name="Quail M.A."/>
            <person name="Weir W."/>
            <person name="Wastling J.M."/>
            <person name="Hall N."/>
            <person name="Willadsen P."/>
            <person name="Lingelbach K."/>
            <person name="Shiels B."/>
            <person name="Tait A."/>
            <person name="Berriman M."/>
            <person name="Allred D.R."/>
            <person name="Pain A."/>
        </authorList>
    </citation>
    <scope>NUCLEOTIDE SEQUENCE [LARGE SCALE GENOMIC DNA]</scope>
    <source>
        <strain evidence="3">Bond</strain>
    </source>
</reference>
<evidence type="ECO:0000313" key="2">
    <source>
        <dbReference type="EMBL" id="CDR94559.1"/>
    </source>
</evidence>
<dbReference type="OMA" id="ASNDECK"/>
<name>A0A061D6J2_BABBI</name>
<protein>
    <submittedName>
        <fullName evidence="2">SET AND MYND DOMAIN CONTAINING protein, putative</fullName>
    </submittedName>
</protein>
<sequence>MVSGGGSVVRRVASEEVASPTHAYVTYNAVNGQEAADASGEAVAGPMVEEIEPYSDERIMSLVEIAPAPGKGRCMYVRNAYEPGGLILVEKPLFVIVPDNNIELWNTINSLHERQLLQLSPLWHHAALITIITGTKEQLEIMRGKWVLDPDPPVSEDVYRILEATCVAQADGSFVYSNQVVVDPKLYQFLLQVWPLNAFGHSTDPNGLVIYNKISFLAHSCDATACWHHLGDDYFILRARRRLRPGDELTISYLGESDLLCPTHKRRELLYNWSFHCECPRCVIPVDSARGFLCKVCHYGRVGFYYDSGSTKMASNACTLCEYVYTDADISEYLELERAYVERIESIDPNDLCDIQQVYNHARNVFKQHWCLYKLETLLFECFKERGEADIARHYLQQRILYADTVMRRPLYCLAFMHEEYADMLVASAGLDLESEQVQEVKVNADVLMTIMDSYFRAAALLAVLSGLHHAYYYTVLVGLMQAIVT</sequence>
<dbReference type="RefSeq" id="XP_012766745.1">
    <property type="nucleotide sequence ID" value="XM_012911291.1"/>
</dbReference>
<dbReference type="GeneID" id="24563100"/>
<dbReference type="PANTHER" id="PTHR12197">
    <property type="entry name" value="HISTONE-LYSINE N-METHYLTRANSFERASE SMYD"/>
    <property type="match status" value="1"/>
</dbReference>
<gene>
    <name evidence="2" type="ORF">BBBOND_0108570</name>
</gene>
<dbReference type="InterPro" id="IPR050869">
    <property type="entry name" value="H3K4_H4K5_MeTrfase"/>
</dbReference>
<dbReference type="InterPro" id="IPR001214">
    <property type="entry name" value="SET_dom"/>
</dbReference>
<dbReference type="EMBL" id="LK391707">
    <property type="protein sequence ID" value="CDR94559.1"/>
    <property type="molecule type" value="Genomic_DNA"/>
</dbReference>
<evidence type="ECO:0000259" key="1">
    <source>
        <dbReference type="PROSITE" id="PS50280"/>
    </source>
</evidence>